<feature type="region of interest" description="Disordered" evidence="1">
    <location>
        <begin position="164"/>
        <end position="197"/>
    </location>
</feature>
<dbReference type="RefSeq" id="WP_070074249.1">
    <property type="nucleotide sequence ID" value="NZ_CP017449.1"/>
</dbReference>
<feature type="compositionally biased region" description="Polar residues" evidence="1">
    <location>
        <begin position="164"/>
        <end position="174"/>
    </location>
</feature>
<protein>
    <recommendedName>
        <fullName evidence="4">ERF family protein</fullName>
    </recommendedName>
</protein>
<sequence>MTTNAVKPATVSSIKQSEVIQHAGLHEALSAAQYELIGLVLRDGTNENVGKAYPTLDRILSVLIPVFYRHGLLLMQPPSHQEGRLTIKTTIVHVASGESVIEPFEIMVPSGASITVIGALITYMRRYSLSPLVGLSAVADDDGQSIGALSVNNADTPHATTVSLQGRQEATANRSDLKVSQRPTQGQPAESQQSTPDRIRAHLKSTGLDQLPDAVAFINGRPDLSQDEKDELLGLCSKRKEELEALEANQDAGQSS</sequence>
<dbReference type="Proteomes" id="UP000095342">
    <property type="component" value="Plasmid pAPV6"/>
</dbReference>
<dbReference type="EMBL" id="CP017449">
    <property type="protein sequence ID" value="AOV18726.1"/>
    <property type="molecule type" value="Genomic_DNA"/>
</dbReference>
<dbReference type="KEGG" id="aaeo:BJI67_15900"/>
<gene>
    <name evidence="2" type="ORF">BJI67_15900</name>
</gene>
<keyword evidence="2" id="KW-0614">Plasmid</keyword>
<keyword evidence="3" id="KW-1185">Reference proteome</keyword>
<reference evidence="2 3" key="1">
    <citation type="submission" date="2016-09" db="EMBL/GenBank/DDBJ databases">
        <title>Acidihalobacter prosperus V6 (DSM14174).</title>
        <authorList>
            <person name="Khaleque H.N."/>
            <person name="Ramsay J.P."/>
            <person name="Murphy R.J.T."/>
            <person name="Kaksonen A.H."/>
            <person name="Boxall N.J."/>
            <person name="Watkin E.L.J."/>
        </authorList>
    </citation>
    <scope>NUCLEOTIDE SEQUENCE [LARGE SCALE GENOMIC DNA]</scope>
    <source>
        <strain evidence="2 3">V6</strain>
        <plasmid evidence="3">papv6</plasmid>
    </source>
</reference>
<dbReference type="Pfam" id="PF04404">
    <property type="entry name" value="ERF"/>
    <property type="match status" value="1"/>
</dbReference>
<evidence type="ECO:0008006" key="4">
    <source>
        <dbReference type="Google" id="ProtNLM"/>
    </source>
</evidence>
<evidence type="ECO:0000313" key="2">
    <source>
        <dbReference type="EMBL" id="AOV18726.1"/>
    </source>
</evidence>
<feature type="compositionally biased region" description="Polar residues" evidence="1">
    <location>
        <begin position="181"/>
        <end position="196"/>
    </location>
</feature>
<proteinExistence type="predicted"/>
<geneLocation type="plasmid" evidence="3">
    <name>papv6</name>
</geneLocation>
<organism evidence="2 3">
    <name type="scientific">Acidihalobacter aeolianus</name>
    <dbReference type="NCBI Taxonomy" id="2792603"/>
    <lineage>
        <taxon>Bacteria</taxon>
        <taxon>Pseudomonadati</taxon>
        <taxon>Pseudomonadota</taxon>
        <taxon>Gammaproteobacteria</taxon>
        <taxon>Chromatiales</taxon>
        <taxon>Ectothiorhodospiraceae</taxon>
        <taxon>Acidihalobacter</taxon>
    </lineage>
</organism>
<dbReference type="AlphaFoldDB" id="A0A1D8KCP3"/>
<evidence type="ECO:0000256" key="1">
    <source>
        <dbReference type="SAM" id="MobiDB-lite"/>
    </source>
</evidence>
<dbReference type="InterPro" id="IPR007499">
    <property type="entry name" value="ERF_bacteria_virus"/>
</dbReference>
<evidence type="ECO:0000313" key="3">
    <source>
        <dbReference type="Proteomes" id="UP000095342"/>
    </source>
</evidence>
<name>A0A1D8KCP3_9GAMM</name>
<accession>A0A1D8KCP3</accession>